<organism evidence="2">
    <name type="scientific">Ixodes ricinus</name>
    <name type="common">Common tick</name>
    <name type="synonym">Acarus ricinus</name>
    <dbReference type="NCBI Taxonomy" id="34613"/>
    <lineage>
        <taxon>Eukaryota</taxon>
        <taxon>Metazoa</taxon>
        <taxon>Ecdysozoa</taxon>
        <taxon>Arthropoda</taxon>
        <taxon>Chelicerata</taxon>
        <taxon>Arachnida</taxon>
        <taxon>Acari</taxon>
        <taxon>Parasitiformes</taxon>
        <taxon>Ixodida</taxon>
        <taxon>Ixodoidea</taxon>
        <taxon>Ixodidae</taxon>
        <taxon>Ixodinae</taxon>
        <taxon>Ixodes</taxon>
    </lineage>
</organism>
<dbReference type="AlphaFoldDB" id="A0A6B0UQ19"/>
<evidence type="ECO:0000256" key="1">
    <source>
        <dbReference type="SAM" id="SignalP"/>
    </source>
</evidence>
<name>A0A6B0UQ19_IXORI</name>
<proteinExistence type="predicted"/>
<evidence type="ECO:0000313" key="2">
    <source>
        <dbReference type="EMBL" id="MXU91736.1"/>
    </source>
</evidence>
<feature type="signal peptide" evidence="1">
    <location>
        <begin position="1"/>
        <end position="17"/>
    </location>
</feature>
<keyword evidence="1" id="KW-0732">Signal</keyword>
<sequence>MFQIAAIFFRAVLLANATSVFDPEVAGLAKASSSAIQSASIRFWLSASTFGTRAAYTVLVGLVFRAIIWGRPGSRSARRAGVFRGLWGGLLAWGGSLRTYPGRTRFPGCIRAGRGASWGCKRCSH</sequence>
<dbReference type="EMBL" id="GIFC01009653">
    <property type="protein sequence ID" value="MXU91736.1"/>
    <property type="molecule type" value="Transcribed_RNA"/>
</dbReference>
<protein>
    <submittedName>
        <fullName evidence="2">Putative secreted protein</fullName>
    </submittedName>
</protein>
<reference evidence="2" key="1">
    <citation type="submission" date="2019-12" db="EMBL/GenBank/DDBJ databases">
        <title>An insight into the sialome of adult female Ixodes ricinus ticks feeding for 6 days.</title>
        <authorList>
            <person name="Perner J."/>
            <person name="Ribeiro J.M.C."/>
        </authorList>
    </citation>
    <scope>NUCLEOTIDE SEQUENCE</scope>
    <source>
        <strain evidence="2">Semi-engorged</strain>
        <tissue evidence="2">Salivary glands</tissue>
    </source>
</reference>
<accession>A0A6B0UQ19</accession>
<feature type="chain" id="PRO_5025540918" evidence="1">
    <location>
        <begin position="18"/>
        <end position="125"/>
    </location>
</feature>